<dbReference type="RefSeq" id="WP_069945321.1">
    <property type="nucleotide sequence ID" value="NZ_MIPW01000063.1"/>
</dbReference>
<evidence type="ECO:0000313" key="1">
    <source>
        <dbReference type="EMBL" id="OES24814.1"/>
    </source>
</evidence>
<accession>A0AB36FRG2</accession>
<proteinExistence type="predicted"/>
<dbReference type="Proteomes" id="UP000095392">
    <property type="component" value="Unassembled WGS sequence"/>
</dbReference>
<organism evidence="1 2">
    <name type="scientific">Alteromonas macleodii</name>
    <name type="common">Pseudoalteromonas macleodii</name>
    <dbReference type="NCBI Taxonomy" id="28108"/>
    <lineage>
        <taxon>Bacteria</taxon>
        <taxon>Pseudomonadati</taxon>
        <taxon>Pseudomonadota</taxon>
        <taxon>Gammaproteobacteria</taxon>
        <taxon>Alteromonadales</taxon>
        <taxon>Alteromonadaceae</taxon>
        <taxon>Alteromonas/Salinimonas group</taxon>
        <taxon>Alteromonas</taxon>
    </lineage>
</organism>
<evidence type="ECO:0000313" key="2">
    <source>
        <dbReference type="Proteomes" id="UP000095392"/>
    </source>
</evidence>
<reference evidence="1 2" key="1">
    <citation type="submission" date="2016-09" db="EMBL/GenBank/DDBJ databases">
        <title>Draft Genome Sequence of four Alteromonas macleodii strains isolated from copper coupons and grown long-term at elevated copper levels.</title>
        <authorList>
            <person name="Cusick K."/>
            <person name="Dale J."/>
            <person name="Little B."/>
            <person name="Biffinger J."/>
        </authorList>
    </citation>
    <scope>NUCLEOTIDE SEQUENCE [LARGE SCALE GENOMIC DNA]</scope>
    <source>
        <strain evidence="1 2">KCP01</strain>
    </source>
</reference>
<dbReference type="EMBL" id="MIPY01000058">
    <property type="protein sequence ID" value="OES24814.1"/>
    <property type="molecule type" value="Genomic_DNA"/>
</dbReference>
<protein>
    <submittedName>
        <fullName evidence="1">Uncharacterized protein</fullName>
    </submittedName>
</protein>
<comment type="caution">
    <text evidence="1">The sequence shown here is derived from an EMBL/GenBank/DDBJ whole genome shotgun (WGS) entry which is preliminary data.</text>
</comment>
<name>A0AB36FRG2_ALTMA</name>
<sequence>MSPFFLLKYLAAGVLLLLLLMVTSTEYFSHLHQKNIRELYDFAGQTYLEEEPYPIEVVHQTFFHSYLASRFEVTGPKLSYLVLSKENFKNAGLGDSCEALEYLSMFDSETDASVYDASPFCCIPNVTDSMLPIVYDQKEDRVLAMCGLSADVHVVGIGATQFTQLMERNYPTEDGSPFFEIRDMHKID</sequence>
<keyword evidence="2" id="KW-1185">Reference proteome</keyword>
<gene>
    <name evidence="1" type="ORF">BFV95_4573</name>
</gene>
<dbReference type="AlphaFoldDB" id="A0AB36FRG2"/>